<dbReference type="Proteomes" id="UP000237230">
    <property type="component" value="Unassembled WGS sequence"/>
</dbReference>
<dbReference type="OrthoDB" id="6904245at2"/>
<feature type="compositionally biased region" description="Low complexity" evidence="2">
    <location>
        <begin position="48"/>
        <end position="62"/>
    </location>
</feature>
<reference evidence="3 4" key="2">
    <citation type="submission" date="2018-03" db="EMBL/GenBank/DDBJ databases">
        <title>Draft genome of Pseudomonas putida strain KH-21-114.</title>
        <authorList>
            <person name="Yoshizawa S."/>
            <person name="Khan N.H."/>
            <person name="Nishimura M."/>
            <person name="Chiura H.X."/>
            <person name="Ogura Y."/>
            <person name="Hayashi T."/>
            <person name="Kogure K."/>
        </authorList>
    </citation>
    <scope>NUCLEOTIDE SEQUENCE [LARGE SCALE GENOMIC DNA]</scope>
    <source>
        <strain evidence="3 4">KH-21-114</strain>
    </source>
</reference>
<feature type="compositionally biased region" description="Low complexity" evidence="2">
    <location>
        <begin position="8"/>
        <end position="23"/>
    </location>
</feature>
<organism evidence="3 4">
    <name type="scientific">Pseudomonas putida</name>
    <name type="common">Arthrobacter siderocapsulatus</name>
    <dbReference type="NCBI Taxonomy" id="303"/>
    <lineage>
        <taxon>Bacteria</taxon>
        <taxon>Pseudomonadati</taxon>
        <taxon>Pseudomonadota</taxon>
        <taxon>Gammaproteobacteria</taxon>
        <taxon>Pseudomonadales</taxon>
        <taxon>Pseudomonadaceae</taxon>
        <taxon>Pseudomonas</taxon>
    </lineage>
</organism>
<feature type="coiled-coil region" evidence="1">
    <location>
        <begin position="66"/>
        <end position="93"/>
    </location>
</feature>
<dbReference type="RefSeq" id="WP_103447943.1">
    <property type="nucleotide sequence ID" value="NZ_MINH01000019.1"/>
</dbReference>
<feature type="compositionally biased region" description="Polar residues" evidence="2">
    <location>
        <begin position="30"/>
        <end position="39"/>
    </location>
</feature>
<sequence>MVGIAAVSISNTSAQTASASQVSDTEKTESGSSTLQVDTSKLRGDGQAKGAEGAEGSSGSGEPAHITQLREMIKKLQKQLADEQKQLAILMAQKTDETTKLAAVAGKQASIATISGEIMEATAQLLEALQKTGGNSAGGMVDTQA</sequence>
<comment type="caution">
    <text evidence="3">The sequence shown here is derived from an EMBL/GenBank/DDBJ whole genome shotgun (WGS) entry which is preliminary data.</text>
</comment>
<protein>
    <submittedName>
        <fullName evidence="3">Uncharacterized protein</fullName>
    </submittedName>
</protein>
<evidence type="ECO:0000313" key="3">
    <source>
        <dbReference type="EMBL" id="POG11186.1"/>
    </source>
</evidence>
<feature type="region of interest" description="Disordered" evidence="2">
    <location>
        <begin position="1"/>
        <end position="66"/>
    </location>
</feature>
<keyword evidence="1" id="KW-0175">Coiled coil</keyword>
<reference evidence="3 4" key="1">
    <citation type="submission" date="2016-08" db="EMBL/GenBank/DDBJ databases">
        <authorList>
            <person name="Seilhamer J.J."/>
        </authorList>
    </citation>
    <scope>NUCLEOTIDE SEQUENCE [LARGE SCALE GENOMIC DNA]</scope>
    <source>
        <strain evidence="3 4">KH-21-114</strain>
    </source>
</reference>
<proteinExistence type="predicted"/>
<evidence type="ECO:0000256" key="2">
    <source>
        <dbReference type="SAM" id="MobiDB-lite"/>
    </source>
</evidence>
<accession>A0A2S3X6G7</accession>
<evidence type="ECO:0000313" key="4">
    <source>
        <dbReference type="Proteomes" id="UP000237230"/>
    </source>
</evidence>
<dbReference type="AlphaFoldDB" id="A0A2S3X6G7"/>
<gene>
    <name evidence="3" type="ORF">BGP84_16130</name>
</gene>
<name>A0A2S3X6G7_PSEPU</name>
<dbReference type="EMBL" id="MINH01000019">
    <property type="protein sequence ID" value="POG11186.1"/>
    <property type="molecule type" value="Genomic_DNA"/>
</dbReference>
<evidence type="ECO:0000256" key="1">
    <source>
        <dbReference type="SAM" id="Coils"/>
    </source>
</evidence>